<gene>
    <name evidence="1" type="ORF">QQF64_026661</name>
</gene>
<organism evidence="1 2">
    <name type="scientific">Cirrhinus molitorella</name>
    <name type="common">mud carp</name>
    <dbReference type="NCBI Taxonomy" id="172907"/>
    <lineage>
        <taxon>Eukaryota</taxon>
        <taxon>Metazoa</taxon>
        <taxon>Chordata</taxon>
        <taxon>Craniata</taxon>
        <taxon>Vertebrata</taxon>
        <taxon>Euteleostomi</taxon>
        <taxon>Actinopterygii</taxon>
        <taxon>Neopterygii</taxon>
        <taxon>Teleostei</taxon>
        <taxon>Ostariophysi</taxon>
        <taxon>Cypriniformes</taxon>
        <taxon>Cyprinidae</taxon>
        <taxon>Labeoninae</taxon>
        <taxon>Labeonini</taxon>
        <taxon>Cirrhinus</taxon>
    </lineage>
</organism>
<proteinExistence type="predicted"/>
<accession>A0ABR3NAG0</accession>
<comment type="caution">
    <text evidence="1">The sequence shown here is derived from an EMBL/GenBank/DDBJ whole genome shotgun (WGS) entry which is preliminary data.</text>
</comment>
<evidence type="ECO:0000313" key="1">
    <source>
        <dbReference type="EMBL" id="KAL1273847.1"/>
    </source>
</evidence>
<sequence length="108" mass="12975">MLKVEPGIKSLTACRHSDYCCDFIKNIAHERRYTFERLYKRTVTKLNKGCLFWWLKKRRLGKMQSDGQKNKRERLGTLGRRKVCTFSQSWVPTWEMCWGELGAKHECW</sequence>
<protein>
    <submittedName>
        <fullName evidence="1">Uncharacterized protein</fullName>
    </submittedName>
</protein>
<name>A0ABR3NAG0_9TELE</name>
<keyword evidence="2" id="KW-1185">Reference proteome</keyword>
<dbReference type="Proteomes" id="UP001558613">
    <property type="component" value="Unassembled WGS sequence"/>
</dbReference>
<evidence type="ECO:0000313" key="2">
    <source>
        <dbReference type="Proteomes" id="UP001558613"/>
    </source>
</evidence>
<dbReference type="EMBL" id="JAYMGO010000005">
    <property type="protein sequence ID" value="KAL1273847.1"/>
    <property type="molecule type" value="Genomic_DNA"/>
</dbReference>
<reference evidence="1 2" key="1">
    <citation type="submission" date="2023-09" db="EMBL/GenBank/DDBJ databases">
        <authorList>
            <person name="Wang M."/>
        </authorList>
    </citation>
    <scope>NUCLEOTIDE SEQUENCE [LARGE SCALE GENOMIC DNA]</scope>
    <source>
        <strain evidence="1">GT-2023</strain>
        <tissue evidence="1">Liver</tissue>
    </source>
</reference>